<dbReference type="PANTHER" id="PTHR13369:SF0">
    <property type="entry name" value="GLUTATHIONE S-TRANSFERASE C-TERMINAL DOMAIN-CONTAINING PROTEIN"/>
    <property type="match status" value="1"/>
</dbReference>
<dbReference type="RefSeq" id="WP_082443692.1">
    <property type="nucleotide sequence ID" value="NZ_CYHG01000002.1"/>
</dbReference>
<dbReference type="Pfam" id="PF13679">
    <property type="entry name" value="Methyltransf_32"/>
    <property type="match status" value="1"/>
</dbReference>
<dbReference type="STRING" id="1137284.GCA_001418205_00752"/>
<gene>
    <name evidence="2" type="ORF">Ga0061065_102247</name>
</gene>
<sequence length="396" mass="44920">MNTSKRLTCLSFKELFTSLDQWLAQHKLLWDVQTFHSLEWPWHESLPALCEWLQNCENEPNAVQVEHALTRFVPGFQVFKWAWETSVQKALAAPSSHFSAGIKGRKWQQIQAFSQAVSPASPVLEWCAGKGHLGKLVAFQHQVKVVSIEWQASLCEAGQLASDQRKLAQRFIHADVLKGEGMAPLQQANSALALHACGDLHTTLIEQGIAAQLQYIALSPCCYHLTHAKHYQPLSQVGRQARTTLTQENLKLAVKEVATAGLREQRLKQLELIYRLGFDAWQRMVTGSDGYLTVPSCPKTLLAKGFVAFAEWAAEQKNLSNYITSHSLEGFEEMGRQRSLQVAKVEAICQYFRRPLELWLVLDRALRLQEADYHVSVEEFCDKTLTPRNFLIRAQR</sequence>
<keyword evidence="3" id="KW-1185">Reference proteome</keyword>
<dbReference type="InterPro" id="IPR029063">
    <property type="entry name" value="SAM-dependent_MTases_sf"/>
</dbReference>
<dbReference type="GO" id="GO:0032259">
    <property type="term" value="P:methylation"/>
    <property type="evidence" value="ECO:0007669"/>
    <property type="project" value="UniProtKB-KW"/>
</dbReference>
<proteinExistence type="predicted"/>
<dbReference type="OrthoDB" id="5298194at2"/>
<dbReference type="InterPro" id="IPR025714">
    <property type="entry name" value="Methyltranfer_dom"/>
</dbReference>
<name>A0A0K6IIH5_9GAMM</name>
<evidence type="ECO:0000313" key="3">
    <source>
        <dbReference type="Proteomes" id="UP000182769"/>
    </source>
</evidence>
<evidence type="ECO:0000259" key="1">
    <source>
        <dbReference type="Pfam" id="PF13679"/>
    </source>
</evidence>
<protein>
    <submittedName>
        <fullName evidence="2">Methyltransferase domain</fullName>
    </submittedName>
</protein>
<keyword evidence="2" id="KW-0489">Methyltransferase</keyword>
<dbReference type="AlphaFoldDB" id="A0A0K6IIH5"/>
<keyword evidence="2" id="KW-0808">Transferase</keyword>
<reference evidence="3" key="1">
    <citation type="submission" date="2015-08" db="EMBL/GenBank/DDBJ databases">
        <authorList>
            <person name="Varghese N."/>
        </authorList>
    </citation>
    <scope>NUCLEOTIDE SEQUENCE [LARGE SCALE GENOMIC DNA]</scope>
    <source>
        <strain evidence="3">JCM 18476</strain>
    </source>
</reference>
<accession>A0A0K6IIH5</accession>
<dbReference type="PANTHER" id="PTHR13369">
    <property type="match status" value="1"/>
</dbReference>
<dbReference type="GO" id="GO:0008168">
    <property type="term" value="F:methyltransferase activity"/>
    <property type="evidence" value="ECO:0007669"/>
    <property type="project" value="UniProtKB-KW"/>
</dbReference>
<dbReference type="SUPFAM" id="SSF53335">
    <property type="entry name" value="S-adenosyl-L-methionine-dependent methyltransferases"/>
    <property type="match status" value="1"/>
</dbReference>
<dbReference type="EMBL" id="CYHG01000002">
    <property type="protein sequence ID" value="CUB02909.1"/>
    <property type="molecule type" value="Genomic_DNA"/>
</dbReference>
<feature type="domain" description="Methyltransferase" evidence="1">
    <location>
        <begin position="105"/>
        <end position="225"/>
    </location>
</feature>
<organism evidence="2 3">
    <name type="scientific">Marinomonas fungiae</name>
    <dbReference type="NCBI Taxonomy" id="1137284"/>
    <lineage>
        <taxon>Bacteria</taxon>
        <taxon>Pseudomonadati</taxon>
        <taxon>Pseudomonadota</taxon>
        <taxon>Gammaproteobacteria</taxon>
        <taxon>Oceanospirillales</taxon>
        <taxon>Oceanospirillaceae</taxon>
        <taxon>Marinomonas</taxon>
    </lineage>
</organism>
<dbReference type="Proteomes" id="UP000182769">
    <property type="component" value="Unassembled WGS sequence"/>
</dbReference>
<evidence type="ECO:0000313" key="2">
    <source>
        <dbReference type="EMBL" id="CUB02909.1"/>
    </source>
</evidence>